<feature type="compositionally biased region" description="Basic and acidic residues" evidence="1">
    <location>
        <begin position="52"/>
        <end position="63"/>
    </location>
</feature>
<accession>A0A6G1CWR7</accession>
<evidence type="ECO:0000256" key="1">
    <source>
        <dbReference type="SAM" id="MobiDB-lite"/>
    </source>
</evidence>
<dbReference type="AlphaFoldDB" id="A0A6G1CWR7"/>
<name>A0A6G1CWR7_9ORYZ</name>
<organism evidence="2 3">
    <name type="scientific">Oryza meyeriana var. granulata</name>
    <dbReference type="NCBI Taxonomy" id="110450"/>
    <lineage>
        <taxon>Eukaryota</taxon>
        <taxon>Viridiplantae</taxon>
        <taxon>Streptophyta</taxon>
        <taxon>Embryophyta</taxon>
        <taxon>Tracheophyta</taxon>
        <taxon>Spermatophyta</taxon>
        <taxon>Magnoliopsida</taxon>
        <taxon>Liliopsida</taxon>
        <taxon>Poales</taxon>
        <taxon>Poaceae</taxon>
        <taxon>BOP clade</taxon>
        <taxon>Oryzoideae</taxon>
        <taxon>Oryzeae</taxon>
        <taxon>Oryzinae</taxon>
        <taxon>Oryza</taxon>
        <taxon>Oryza meyeriana</taxon>
    </lineage>
</organism>
<dbReference type="Proteomes" id="UP000479710">
    <property type="component" value="Unassembled WGS sequence"/>
</dbReference>
<reference evidence="2 3" key="1">
    <citation type="submission" date="2019-11" db="EMBL/GenBank/DDBJ databases">
        <title>Whole genome sequence of Oryza granulata.</title>
        <authorList>
            <person name="Li W."/>
        </authorList>
    </citation>
    <scope>NUCLEOTIDE SEQUENCE [LARGE SCALE GENOMIC DNA]</scope>
    <source>
        <strain evidence="3">cv. Menghai</strain>
        <tissue evidence="2">Leaf</tissue>
    </source>
</reference>
<protein>
    <submittedName>
        <fullName evidence="2">Uncharacterized protein</fullName>
    </submittedName>
</protein>
<keyword evidence="3" id="KW-1185">Reference proteome</keyword>
<comment type="caution">
    <text evidence="2">The sequence shown here is derived from an EMBL/GenBank/DDBJ whole genome shotgun (WGS) entry which is preliminary data.</text>
</comment>
<proteinExistence type="predicted"/>
<gene>
    <name evidence="2" type="ORF">E2562_038710</name>
</gene>
<sequence length="139" mass="14902">MASPARSCDAFSVPRLVPVLGDDGAVGVHLHCRPHRSPPPPIAAWRRSVRRRGGEEGCDEAVKSRSGGPSTAGLLIHPDPHRPRLSHYSHPPTSTMALATRAVNGEIGGLYLCCRPVQVPSLDGWRSEERGGGNDDLFL</sequence>
<evidence type="ECO:0000313" key="3">
    <source>
        <dbReference type="Proteomes" id="UP000479710"/>
    </source>
</evidence>
<evidence type="ECO:0000313" key="2">
    <source>
        <dbReference type="EMBL" id="KAF0904928.1"/>
    </source>
</evidence>
<dbReference type="EMBL" id="SPHZ02000008">
    <property type="protein sequence ID" value="KAF0904928.1"/>
    <property type="molecule type" value="Genomic_DNA"/>
</dbReference>
<feature type="region of interest" description="Disordered" evidence="1">
    <location>
        <begin position="51"/>
        <end position="92"/>
    </location>
</feature>